<keyword evidence="2" id="KW-1185">Reference proteome</keyword>
<dbReference type="EMBL" id="JANAKD010000956">
    <property type="protein sequence ID" value="KAJ3485488.1"/>
    <property type="molecule type" value="Genomic_DNA"/>
</dbReference>
<protein>
    <submittedName>
        <fullName evidence="1">Uncharacterized protein</fullName>
    </submittedName>
</protein>
<proteinExistence type="predicted"/>
<organism evidence="1 2">
    <name type="scientific">Lecanicillium saksenae</name>
    <dbReference type="NCBI Taxonomy" id="468837"/>
    <lineage>
        <taxon>Eukaryota</taxon>
        <taxon>Fungi</taxon>
        <taxon>Dikarya</taxon>
        <taxon>Ascomycota</taxon>
        <taxon>Pezizomycotina</taxon>
        <taxon>Sordariomycetes</taxon>
        <taxon>Hypocreomycetidae</taxon>
        <taxon>Hypocreales</taxon>
        <taxon>Cordycipitaceae</taxon>
        <taxon>Lecanicillium</taxon>
    </lineage>
</organism>
<sequence>MATVREHKMETGSSAINTTNAEAYESTHVHAVYEAIAPHFSSTRHSPWPRVAAYLEAQNPGSIGLDVGCGNGKYLDVNPTLHVLGSDRSNELVRLARSRGSSAISNPKGVELHASQNNNNTSISEADSRICTSGGNEVAVADGLALPYRLGAFDFVICIAVVHHLSTRERRVEAIGELLSRLRPSQATASSGPPGTTPRCGADAVKETVDVETKTHRGESANKATGLVFVWALEQASSRRGWDEGSEQDTLVPWVMRAKGRPNETFQRYYHLYKKGELEEDIVAAGGVIEESGYERDNWWAVFSRPQL</sequence>
<evidence type="ECO:0000313" key="1">
    <source>
        <dbReference type="EMBL" id="KAJ3485488.1"/>
    </source>
</evidence>
<reference evidence="1" key="1">
    <citation type="submission" date="2022-07" db="EMBL/GenBank/DDBJ databases">
        <title>Genome Sequence of Lecanicillium saksenae.</title>
        <authorList>
            <person name="Buettner E."/>
        </authorList>
    </citation>
    <scope>NUCLEOTIDE SEQUENCE</scope>
    <source>
        <strain evidence="1">VT-O1</strain>
    </source>
</reference>
<evidence type="ECO:0000313" key="2">
    <source>
        <dbReference type="Proteomes" id="UP001148737"/>
    </source>
</evidence>
<comment type="caution">
    <text evidence="1">The sequence shown here is derived from an EMBL/GenBank/DDBJ whole genome shotgun (WGS) entry which is preliminary data.</text>
</comment>
<gene>
    <name evidence="1" type="ORF">NLG97_g6806</name>
</gene>
<name>A0ACC1QSE6_9HYPO</name>
<accession>A0ACC1QSE6</accession>
<dbReference type="Proteomes" id="UP001148737">
    <property type="component" value="Unassembled WGS sequence"/>
</dbReference>